<accession>A0A2A2SE24</accession>
<sequence>MSERLPSALLASALIRRVHDAGGFAAVRAKGDPESGAFLLITLDRVNQTRLFERGLGPTGHPTMIDSTPADTSPDSVESYWRKRRDRDPDLWVIELDIPDGERFAAETIGAR</sequence>
<dbReference type="Gene3D" id="3.40.1530.20">
    <property type="entry name" value="Protein of unknown function (DUF1491)"/>
    <property type="match status" value="1"/>
</dbReference>
<dbReference type="AlphaFoldDB" id="A0A2A2SE24"/>
<evidence type="ECO:0000313" key="2">
    <source>
        <dbReference type="EMBL" id="PAX07507.1"/>
    </source>
</evidence>
<evidence type="ECO:0008006" key="4">
    <source>
        <dbReference type="Google" id="ProtNLM"/>
    </source>
</evidence>
<evidence type="ECO:0000313" key="3">
    <source>
        <dbReference type="Proteomes" id="UP000218151"/>
    </source>
</evidence>
<organism evidence="2 3">
    <name type="scientific">Sphingomonas lenta</name>
    <dbReference type="NCBI Taxonomy" id="1141887"/>
    <lineage>
        <taxon>Bacteria</taxon>
        <taxon>Pseudomonadati</taxon>
        <taxon>Pseudomonadota</taxon>
        <taxon>Alphaproteobacteria</taxon>
        <taxon>Sphingomonadales</taxon>
        <taxon>Sphingomonadaceae</taxon>
        <taxon>Sphingomonas</taxon>
    </lineage>
</organism>
<dbReference type="OrthoDB" id="9809136at2"/>
<dbReference type="EMBL" id="NSLI01000003">
    <property type="protein sequence ID" value="PAX07507.1"/>
    <property type="molecule type" value="Genomic_DNA"/>
</dbReference>
<protein>
    <recommendedName>
        <fullName evidence="4">DUF1491 domain-containing protein</fullName>
    </recommendedName>
</protein>
<dbReference type="Proteomes" id="UP000218151">
    <property type="component" value="Unassembled WGS sequence"/>
</dbReference>
<feature type="compositionally biased region" description="Polar residues" evidence="1">
    <location>
        <begin position="65"/>
        <end position="76"/>
    </location>
</feature>
<reference evidence="3" key="1">
    <citation type="submission" date="2017-09" db="EMBL/GenBank/DDBJ databases">
        <authorList>
            <person name="Feng G."/>
            <person name="Zhu H."/>
        </authorList>
    </citation>
    <scope>NUCLEOTIDE SEQUENCE [LARGE SCALE GENOMIC DNA]</scope>
    <source>
        <strain evidence="3">1PNM-20</strain>
    </source>
</reference>
<gene>
    <name evidence="2" type="ORF">CKY28_07530</name>
</gene>
<keyword evidence="3" id="KW-1185">Reference proteome</keyword>
<dbReference type="Pfam" id="PF07372">
    <property type="entry name" value="DUF1491"/>
    <property type="match status" value="1"/>
</dbReference>
<evidence type="ECO:0000256" key="1">
    <source>
        <dbReference type="SAM" id="MobiDB-lite"/>
    </source>
</evidence>
<comment type="caution">
    <text evidence="2">The sequence shown here is derived from an EMBL/GenBank/DDBJ whole genome shotgun (WGS) entry which is preliminary data.</text>
</comment>
<dbReference type="InterPro" id="IPR009964">
    <property type="entry name" value="DUF1491"/>
</dbReference>
<feature type="region of interest" description="Disordered" evidence="1">
    <location>
        <begin position="54"/>
        <end position="76"/>
    </location>
</feature>
<name>A0A2A2SE24_9SPHN</name>
<proteinExistence type="predicted"/>
<dbReference type="RefSeq" id="WP_095997750.1">
    <property type="nucleotide sequence ID" value="NZ_NSLI01000003.1"/>
</dbReference>